<feature type="binding site" evidence="8">
    <location>
        <position position="44"/>
    </location>
    <ligand>
        <name>[4Fe-4S] cluster</name>
        <dbReference type="ChEBI" id="CHEBI:49883"/>
        <note>4Fe-4S-S-AdoMet</note>
    </ligand>
</feature>
<keyword evidence="5 8" id="KW-0408">Iron</keyword>
<feature type="binding site" evidence="8">
    <location>
        <position position="47"/>
    </location>
    <ligand>
        <name>[4Fe-4S] cluster</name>
        <dbReference type="ChEBI" id="CHEBI:49883"/>
        <note>4Fe-4S-S-AdoMet</note>
    </ligand>
</feature>
<keyword evidence="4 8" id="KW-0460">Magnesium</keyword>
<feature type="binding site" evidence="8">
    <location>
        <begin position="46"/>
        <end position="48"/>
    </location>
    <ligand>
        <name>S-adenosyl-L-methionine</name>
        <dbReference type="ChEBI" id="CHEBI:59789"/>
    </ligand>
</feature>
<evidence type="ECO:0000256" key="2">
    <source>
        <dbReference type="ARBA" id="ARBA00022691"/>
    </source>
</evidence>
<dbReference type="EMBL" id="MPDK01000022">
    <property type="protein sequence ID" value="PWI56965.1"/>
    <property type="molecule type" value="Genomic_DNA"/>
</dbReference>
<dbReference type="SFLD" id="SFLDS00029">
    <property type="entry name" value="Radical_SAM"/>
    <property type="match status" value="1"/>
</dbReference>
<evidence type="ECO:0000256" key="7">
    <source>
        <dbReference type="ARBA" id="ARBA00023239"/>
    </source>
</evidence>
<dbReference type="SUPFAM" id="SSF102114">
    <property type="entry name" value="Radical SAM enzymes"/>
    <property type="match status" value="1"/>
</dbReference>
<dbReference type="PANTHER" id="PTHR42836:SF1">
    <property type="entry name" value="7-CARBOXY-7-DEAZAGUANINE SYNTHASE"/>
    <property type="match status" value="1"/>
</dbReference>
<keyword evidence="6 8" id="KW-0411">Iron-sulfur</keyword>
<protein>
    <recommendedName>
        <fullName evidence="8">7-carboxy-7-deazaguanine synthase</fullName>
        <shortName evidence="8">CDG synthase</shortName>
        <ecNumber evidence="8">4.3.99.3</ecNumber>
    </recommendedName>
    <alternativeName>
        <fullName evidence="8">Queuosine biosynthesis protein QueE</fullName>
    </alternativeName>
</protein>
<feature type="domain" description="Radical SAM core" evidence="9">
    <location>
        <begin position="27"/>
        <end position="227"/>
    </location>
</feature>
<evidence type="ECO:0000256" key="8">
    <source>
        <dbReference type="HAMAP-Rule" id="MF_00917"/>
    </source>
</evidence>
<evidence type="ECO:0000256" key="1">
    <source>
        <dbReference type="ARBA" id="ARBA00022485"/>
    </source>
</evidence>
<feature type="binding site" evidence="8">
    <location>
        <position position="49"/>
    </location>
    <ligand>
        <name>Mg(2+)</name>
        <dbReference type="ChEBI" id="CHEBI:18420"/>
    </ligand>
</feature>
<dbReference type="GO" id="GO:0008616">
    <property type="term" value="P:tRNA queuosine(34) biosynthetic process"/>
    <property type="evidence" value="ECO:0007669"/>
    <property type="project" value="UniProtKB-UniRule"/>
</dbReference>
<keyword evidence="3 8" id="KW-0479">Metal-binding</keyword>
<dbReference type="InterPro" id="IPR007197">
    <property type="entry name" value="rSAM"/>
</dbReference>
<dbReference type="UniPathway" id="UPA00391"/>
<dbReference type="PROSITE" id="PS51918">
    <property type="entry name" value="RADICAL_SAM"/>
    <property type="match status" value="1"/>
</dbReference>
<dbReference type="PIRSF" id="PIRSF000370">
    <property type="entry name" value="QueE"/>
    <property type="match status" value="1"/>
</dbReference>
<feature type="binding site" evidence="8">
    <location>
        <position position="82"/>
    </location>
    <ligand>
        <name>substrate</name>
    </ligand>
</feature>
<keyword evidence="11" id="KW-1185">Reference proteome</keyword>
<comment type="function">
    <text evidence="8">Catalyzes the complex heterocyclic radical-mediated conversion of 6-carboxy-5,6,7,8-tetrahydropterin (CPH4) to 7-carboxy-7-deazaguanine (CDG), a step common to the biosynthetic pathways of all 7-deazapurine-containing compounds.</text>
</comment>
<evidence type="ECO:0000256" key="3">
    <source>
        <dbReference type="ARBA" id="ARBA00022723"/>
    </source>
</evidence>
<evidence type="ECO:0000256" key="5">
    <source>
        <dbReference type="ARBA" id="ARBA00023004"/>
    </source>
</evidence>
<comment type="catalytic activity">
    <reaction evidence="8">
        <text>6-carboxy-5,6,7,8-tetrahydropterin + H(+) = 7-carboxy-7-carbaguanine + NH4(+)</text>
        <dbReference type="Rhea" id="RHEA:27974"/>
        <dbReference type="ChEBI" id="CHEBI:15378"/>
        <dbReference type="ChEBI" id="CHEBI:28938"/>
        <dbReference type="ChEBI" id="CHEBI:61032"/>
        <dbReference type="ChEBI" id="CHEBI:61036"/>
        <dbReference type="EC" id="4.3.99.3"/>
    </reaction>
</comment>
<dbReference type="PANTHER" id="PTHR42836">
    <property type="entry name" value="7-CARBOXY-7-DEAZAGUANINE SYNTHASE"/>
    <property type="match status" value="1"/>
</dbReference>
<comment type="similarity">
    <text evidence="8">Belongs to the radical SAM superfamily. 7-carboxy-7-deazaguanine synthase family.</text>
</comment>
<keyword evidence="1 8" id="KW-0004">4Fe-4S</keyword>
<dbReference type="InterPro" id="IPR013785">
    <property type="entry name" value="Aldolase_TIM"/>
</dbReference>
<dbReference type="HAMAP" id="MF_00917">
    <property type="entry name" value="QueE"/>
    <property type="match status" value="1"/>
</dbReference>
<dbReference type="CDD" id="cd01335">
    <property type="entry name" value="Radical_SAM"/>
    <property type="match status" value="1"/>
</dbReference>
<dbReference type="GO" id="GO:0051539">
    <property type="term" value="F:4 iron, 4 sulfur cluster binding"/>
    <property type="evidence" value="ECO:0007669"/>
    <property type="project" value="UniProtKB-UniRule"/>
</dbReference>
<dbReference type="Gene3D" id="3.20.20.70">
    <property type="entry name" value="Aldolase class I"/>
    <property type="match status" value="1"/>
</dbReference>
<name>A0A2U3D6R0_SULT2</name>
<comment type="caution">
    <text evidence="8">Lacks conserved residue(s) required for the propagation of feature annotation.</text>
</comment>
<gene>
    <name evidence="8" type="primary">queE</name>
    <name evidence="10" type="ORF">BM613_11145</name>
</gene>
<feature type="binding site" evidence="8">
    <location>
        <position position="40"/>
    </location>
    <ligand>
        <name>[4Fe-4S] cluster</name>
        <dbReference type="ChEBI" id="CHEBI:49883"/>
        <note>4Fe-4S-S-AdoMet</note>
    </ligand>
</feature>
<dbReference type="AlphaFoldDB" id="A0A2U3D6R0"/>
<feature type="binding site" evidence="8">
    <location>
        <begin position="21"/>
        <end position="23"/>
    </location>
    <ligand>
        <name>substrate</name>
    </ligand>
</feature>
<proteinExistence type="inferred from homology"/>
<comment type="subunit">
    <text evidence="8">Homodimer.</text>
</comment>
<comment type="cofactor">
    <cofactor evidence="8">
        <name>Mg(2+)</name>
        <dbReference type="ChEBI" id="CHEBI:18420"/>
    </cofactor>
</comment>
<evidence type="ECO:0000256" key="4">
    <source>
        <dbReference type="ARBA" id="ARBA00022842"/>
    </source>
</evidence>
<dbReference type="Pfam" id="PF04055">
    <property type="entry name" value="Radical_SAM"/>
    <property type="match status" value="1"/>
</dbReference>
<evidence type="ECO:0000313" key="11">
    <source>
        <dbReference type="Proteomes" id="UP000245380"/>
    </source>
</evidence>
<keyword evidence="8" id="KW-0671">Queuosine biosynthesis</keyword>
<dbReference type="EC" id="4.3.99.3" evidence="8"/>
<dbReference type="InterPro" id="IPR058240">
    <property type="entry name" value="rSAM_sf"/>
</dbReference>
<reference evidence="10 11" key="1">
    <citation type="submission" date="2016-11" db="EMBL/GenBank/DDBJ databases">
        <title>Comparative genomics of Acidibacillus ferroxidans species.</title>
        <authorList>
            <person name="Oliveira G."/>
            <person name="Nunes G."/>
            <person name="Oliveira R."/>
            <person name="Araujo F."/>
            <person name="Salim A."/>
            <person name="Scholte L."/>
            <person name="Morais D."/>
            <person name="Nancucheo I."/>
            <person name="Johnson D.B."/>
            <person name="Grail B."/>
            <person name="Bittencourt J."/>
            <person name="Valadares R."/>
        </authorList>
    </citation>
    <scope>NUCLEOTIDE SEQUENCE [LARGE SCALE GENOMIC DNA]</scope>
    <source>
        <strain evidence="10 11">Y002</strain>
    </source>
</reference>
<comment type="cofactor">
    <cofactor evidence="8">
        <name>S-adenosyl-L-methionine</name>
        <dbReference type="ChEBI" id="CHEBI:59789"/>
    </cofactor>
    <text evidence="8">Binds 1 S-adenosyl-L-methionine per subunit.</text>
</comment>
<keyword evidence="2 8" id="KW-0949">S-adenosyl-L-methionine</keyword>
<feature type="binding site" evidence="8">
    <location>
        <position position="36"/>
    </location>
    <ligand>
        <name>substrate</name>
    </ligand>
</feature>
<dbReference type="GO" id="GO:0000287">
    <property type="term" value="F:magnesium ion binding"/>
    <property type="evidence" value="ECO:0007669"/>
    <property type="project" value="UniProtKB-UniRule"/>
</dbReference>
<comment type="cofactor">
    <cofactor evidence="8">
        <name>[4Fe-4S] cluster</name>
        <dbReference type="ChEBI" id="CHEBI:49883"/>
    </cofactor>
    <text evidence="8">Binds 1 [4Fe-4S] cluster. The cluster is coordinated with 3 cysteines and an exchangeable S-adenosyl-L-methionine.</text>
</comment>
<accession>A0A2U3D6R0</accession>
<evidence type="ECO:0000313" key="10">
    <source>
        <dbReference type="EMBL" id="PWI56965.1"/>
    </source>
</evidence>
<dbReference type="GO" id="GO:0016840">
    <property type="term" value="F:carbon-nitrogen lyase activity"/>
    <property type="evidence" value="ECO:0007669"/>
    <property type="project" value="UniProtKB-UniRule"/>
</dbReference>
<dbReference type="OrthoDB" id="9792276at2"/>
<evidence type="ECO:0000259" key="9">
    <source>
        <dbReference type="PROSITE" id="PS51918"/>
    </source>
</evidence>
<evidence type="ECO:0000256" key="6">
    <source>
        <dbReference type="ARBA" id="ARBA00023014"/>
    </source>
</evidence>
<dbReference type="InterPro" id="IPR024924">
    <property type="entry name" value="7-CO-7-deazaguanine_synth-like"/>
</dbReference>
<comment type="caution">
    <text evidence="10">The sequence shown here is derived from an EMBL/GenBank/DDBJ whole genome shotgun (WGS) entry which is preliminary data.</text>
</comment>
<dbReference type="Proteomes" id="UP000245380">
    <property type="component" value="Unassembled WGS sequence"/>
</dbReference>
<comment type="pathway">
    <text evidence="8">Purine metabolism; 7-cyano-7-deazaguanine biosynthesis.</text>
</comment>
<sequence length="232" mass="25879">MEQGQAMRTLTLPLVEIFETVEGEGTAAGFPTIFIRLFGCPLRCSWCDTPYSYPPASAEMVLSVDEIIQRVKQFRAARICLTGGEPLLYTRPAIALLNELATLEAIVDIHVETSGAIDLAPFLREVASPKVRYILDYKLASSGETDKMQLSNLKDLRSQDELKFVIASRSDFDQACTVLTDYHVRGTPLFSPVWGALEPSELVKWMLEKGLAHVKLNLQIHKVIWDPAQRGV</sequence>
<dbReference type="GO" id="GO:1904047">
    <property type="term" value="F:S-adenosyl-L-methionine binding"/>
    <property type="evidence" value="ECO:0007669"/>
    <property type="project" value="UniProtKB-UniRule"/>
</dbReference>
<keyword evidence="7 8" id="KW-0456">Lyase</keyword>
<feature type="binding site" evidence="8">
    <location>
        <position position="84"/>
    </location>
    <ligand>
        <name>S-adenosyl-L-methionine</name>
        <dbReference type="ChEBI" id="CHEBI:59789"/>
    </ligand>
</feature>
<organism evidence="10 11">
    <name type="scientific">Sulfoacidibacillus thermotolerans</name>
    <name type="common">Acidibacillus sulfuroxidans</name>
    <dbReference type="NCBI Taxonomy" id="1765684"/>
    <lineage>
        <taxon>Bacteria</taxon>
        <taxon>Bacillati</taxon>
        <taxon>Bacillota</taxon>
        <taxon>Bacilli</taxon>
        <taxon>Bacillales</taxon>
        <taxon>Alicyclobacillaceae</taxon>
        <taxon>Sulfoacidibacillus</taxon>
    </lineage>
</organism>